<evidence type="ECO:0000256" key="2">
    <source>
        <dbReference type="SAM" id="MobiDB-lite"/>
    </source>
</evidence>
<feature type="region of interest" description="Disordered" evidence="2">
    <location>
        <begin position="1"/>
        <end position="35"/>
    </location>
</feature>
<keyword evidence="1" id="KW-0175">Coiled coil</keyword>
<evidence type="ECO:0000313" key="3">
    <source>
        <dbReference type="EMBL" id="MBY14767.1"/>
    </source>
</evidence>
<accession>A0A2S2NCB0</accession>
<organism evidence="3">
    <name type="scientific">Schizaphis graminum</name>
    <name type="common">Green bug aphid</name>
    <dbReference type="NCBI Taxonomy" id="13262"/>
    <lineage>
        <taxon>Eukaryota</taxon>
        <taxon>Metazoa</taxon>
        <taxon>Ecdysozoa</taxon>
        <taxon>Arthropoda</taxon>
        <taxon>Hexapoda</taxon>
        <taxon>Insecta</taxon>
        <taxon>Pterygota</taxon>
        <taxon>Neoptera</taxon>
        <taxon>Paraneoptera</taxon>
        <taxon>Hemiptera</taxon>
        <taxon>Sternorrhyncha</taxon>
        <taxon>Aphidomorpha</taxon>
        <taxon>Aphidoidea</taxon>
        <taxon>Aphididae</taxon>
        <taxon>Aphidini</taxon>
        <taxon>Schizaphis</taxon>
    </lineage>
</organism>
<dbReference type="EMBL" id="GGMR01002148">
    <property type="protein sequence ID" value="MBY14767.1"/>
    <property type="molecule type" value="Transcribed_RNA"/>
</dbReference>
<protein>
    <submittedName>
        <fullName evidence="3">Uncharacterized protein</fullName>
    </submittedName>
</protein>
<evidence type="ECO:0000256" key="1">
    <source>
        <dbReference type="SAM" id="Coils"/>
    </source>
</evidence>
<feature type="coiled-coil region" evidence="1">
    <location>
        <begin position="70"/>
        <end position="111"/>
    </location>
</feature>
<gene>
    <name evidence="3" type="ORF">g.20100</name>
</gene>
<proteinExistence type="predicted"/>
<sequence length="224" mass="24671">MSAANQNKGLLNNSTVTQRPNTRSNTKTNSPGTHLVVTPSNSDLMVALNNFRAESLLTTSTLSNTLTSKLNDLKSDFRKLSEIVSSLKIENAKLRLNVDQLNTKVATLEASLLNTQPSAIVTQVMQETFERERCFYNLLVYNIPESLSSSSTQRISDDTASFSSLVEPLGQTIPSNLKCFRLGKAQTNNTRPLKVIFQTKEAAAKFLQDFTDAKTDGKVFSSDL</sequence>
<dbReference type="AlphaFoldDB" id="A0A2S2NCB0"/>
<name>A0A2S2NCB0_SCHGA</name>
<reference evidence="3" key="1">
    <citation type="submission" date="2018-04" db="EMBL/GenBank/DDBJ databases">
        <title>Transcriptome of Schizaphis graminum biotype I.</title>
        <authorList>
            <person name="Scully E.D."/>
            <person name="Geib S.M."/>
            <person name="Palmer N.A."/>
            <person name="Koch K."/>
            <person name="Bradshaw J."/>
            <person name="Heng-Moss T."/>
            <person name="Sarath G."/>
        </authorList>
    </citation>
    <scope>NUCLEOTIDE SEQUENCE</scope>
</reference>